<organism evidence="3 4">
    <name type="scientific">Marichromatium gracile</name>
    <name type="common">Chromatium gracile</name>
    <dbReference type="NCBI Taxonomy" id="1048"/>
    <lineage>
        <taxon>Bacteria</taxon>
        <taxon>Pseudomonadati</taxon>
        <taxon>Pseudomonadota</taxon>
        <taxon>Gammaproteobacteria</taxon>
        <taxon>Chromatiales</taxon>
        <taxon>Chromatiaceae</taxon>
        <taxon>Marichromatium</taxon>
    </lineage>
</organism>
<protein>
    <submittedName>
        <fullName evidence="3">Dynein-related subfamily AAA family protein</fullName>
    </submittedName>
</protein>
<dbReference type="SUPFAM" id="SSF52540">
    <property type="entry name" value="P-loop containing nucleoside triphosphate hydrolases"/>
    <property type="match status" value="1"/>
</dbReference>
<evidence type="ECO:0000256" key="1">
    <source>
        <dbReference type="SAM" id="MobiDB-lite"/>
    </source>
</evidence>
<dbReference type="EMBL" id="SMDC01000007">
    <property type="protein sequence ID" value="TCW35171.1"/>
    <property type="molecule type" value="Genomic_DNA"/>
</dbReference>
<accession>A0A4R4A8F9</accession>
<dbReference type="Pfam" id="PF07728">
    <property type="entry name" value="AAA_5"/>
    <property type="match status" value="1"/>
</dbReference>
<dbReference type="AlphaFoldDB" id="A0A4R4A8F9"/>
<evidence type="ECO:0000313" key="3">
    <source>
        <dbReference type="EMBL" id="TCW35171.1"/>
    </source>
</evidence>
<evidence type="ECO:0000313" key="4">
    <source>
        <dbReference type="Proteomes" id="UP000295247"/>
    </source>
</evidence>
<dbReference type="GO" id="GO:0016887">
    <property type="term" value="F:ATP hydrolysis activity"/>
    <property type="evidence" value="ECO:0007669"/>
    <property type="project" value="InterPro"/>
</dbReference>
<dbReference type="Gene3D" id="3.40.50.300">
    <property type="entry name" value="P-loop containing nucleotide triphosphate hydrolases"/>
    <property type="match status" value="2"/>
</dbReference>
<sequence length="364" mass="40041">MMPLDLKEGSQVTLPAEAAGEQERVHVFSQWEVDAVNAALGAGRPLLVRGEPGIGKTQLAEAVAAQSGRVLLPFAVDARSESRDLLWHLDTVQRLADAQLLGAARELLPVSRSQDENKQTTQGEPCRHDRIDELLGGLREILALENYLRPGPLWWAFDWENARIQAEKVHVAPPSLSKPTAGCLVLIDEIDKAESDFPNGLLEALGSRRFTPWGRVNAVTAQDEPPLVIITTNEERALPDAFVRRCLVLHLTLPDHPNGLIQHLVERGQAHFPDADESVLRQAAAMLVEDRSHADANQWFPLPGQAEYLDLLRAVMALKNTPEAQCACLVELRRYVLMKHPEAARAAPDPSTRSSNDEAALASD</sequence>
<proteinExistence type="predicted"/>
<gene>
    <name evidence="3" type="ORF">EDC29_107114</name>
</gene>
<dbReference type="InterPro" id="IPR011704">
    <property type="entry name" value="ATPase_dyneun-rel_AAA"/>
</dbReference>
<dbReference type="SMART" id="SM00382">
    <property type="entry name" value="AAA"/>
    <property type="match status" value="1"/>
</dbReference>
<dbReference type="RefSeq" id="WP_132229919.1">
    <property type="nucleotide sequence ID" value="NZ_NRRH01000004.1"/>
</dbReference>
<feature type="region of interest" description="Disordered" evidence="1">
    <location>
        <begin position="343"/>
        <end position="364"/>
    </location>
</feature>
<evidence type="ECO:0000259" key="2">
    <source>
        <dbReference type="SMART" id="SM00382"/>
    </source>
</evidence>
<feature type="domain" description="AAA+ ATPase" evidence="2">
    <location>
        <begin position="42"/>
        <end position="255"/>
    </location>
</feature>
<name>A0A4R4A8F9_MARGR</name>
<dbReference type="Proteomes" id="UP000295247">
    <property type="component" value="Unassembled WGS sequence"/>
</dbReference>
<dbReference type="InterPro" id="IPR003593">
    <property type="entry name" value="AAA+_ATPase"/>
</dbReference>
<reference evidence="3 4" key="1">
    <citation type="submission" date="2019-03" db="EMBL/GenBank/DDBJ databases">
        <title>Genomic Encyclopedia of Type Strains, Phase IV (KMG-IV): sequencing the most valuable type-strain genomes for metagenomic binning, comparative biology and taxonomic classification.</title>
        <authorList>
            <person name="Goeker M."/>
        </authorList>
    </citation>
    <scope>NUCLEOTIDE SEQUENCE [LARGE SCALE GENOMIC DNA]</scope>
    <source>
        <strain evidence="3 4">DSM 203</strain>
    </source>
</reference>
<dbReference type="GO" id="GO:0005524">
    <property type="term" value="F:ATP binding"/>
    <property type="evidence" value="ECO:0007669"/>
    <property type="project" value="InterPro"/>
</dbReference>
<comment type="caution">
    <text evidence="3">The sequence shown here is derived from an EMBL/GenBank/DDBJ whole genome shotgun (WGS) entry which is preliminary data.</text>
</comment>
<dbReference type="InterPro" id="IPR027417">
    <property type="entry name" value="P-loop_NTPase"/>
</dbReference>